<gene>
    <name evidence="1" type="ORF">RM530_08990</name>
</gene>
<accession>A0ABU2WI00</accession>
<reference evidence="1 2" key="1">
    <citation type="submission" date="2023-09" db="EMBL/GenBank/DDBJ databases">
        <authorList>
            <person name="Rey-Velasco X."/>
        </authorList>
    </citation>
    <scope>NUCLEOTIDE SEQUENCE [LARGE SCALE GENOMIC DNA]</scope>
    <source>
        <strain evidence="1 2">W345</strain>
    </source>
</reference>
<evidence type="ECO:0000313" key="2">
    <source>
        <dbReference type="Proteomes" id="UP001254608"/>
    </source>
</evidence>
<evidence type="ECO:0000313" key="1">
    <source>
        <dbReference type="EMBL" id="MDT0497496.1"/>
    </source>
</evidence>
<dbReference type="Proteomes" id="UP001254608">
    <property type="component" value="Unassembled WGS sequence"/>
</dbReference>
<dbReference type="EMBL" id="JAVRIC010000010">
    <property type="protein sequence ID" value="MDT0497496.1"/>
    <property type="molecule type" value="Genomic_DNA"/>
</dbReference>
<comment type="caution">
    <text evidence="1">The sequence shown here is derived from an EMBL/GenBank/DDBJ whole genome shotgun (WGS) entry which is preliminary data.</text>
</comment>
<name>A0ABU2WI00_9GAMM</name>
<evidence type="ECO:0008006" key="3">
    <source>
        <dbReference type="Google" id="ProtNLM"/>
    </source>
</evidence>
<keyword evidence="2" id="KW-1185">Reference proteome</keyword>
<protein>
    <recommendedName>
        <fullName evidence="3">Transposase</fullName>
    </recommendedName>
</protein>
<proteinExistence type="predicted"/>
<sequence>MARPLRIEFLGAIHHVMARGNARQTIFLNEEDRAAFVDGLGRRSTRTSVCTTRP</sequence>
<dbReference type="RefSeq" id="WP_311364887.1">
    <property type="nucleotide sequence ID" value="NZ_JAVRIC010000010.1"/>
</dbReference>
<organism evidence="1 2">
    <name type="scientific">Banduia mediterranea</name>
    <dbReference type="NCBI Taxonomy" id="3075609"/>
    <lineage>
        <taxon>Bacteria</taxon>
        <taxon>Pseudomonadati</taxon>
        <taxon>Pseudomonadota</taxon>
        <taxon>Gammaproteobacteria</taxon>
        <taxon>Nevskiales</taxon>
        <taxon>Algiphilaceae</taxon>
        <taxon>Banduia</taxon>
    </lineage>
</organism>